<comment type="caution">
    <text evidence="3">The sequence shown here is derived from an EMBL/GenBank/DDBJ whole genome shotgun (WGS) entry which is preliminary data.</text>
</comment>
<evidence type="ECO:0000256" key="1">
    <source>
        <dbReference type="ARBA" id="ARBA00005254"/>
    </source>
</evidence>
<dbReference type="GO" id="GO:0006635">
    <property type="term" value="P:fatty acid beta-oxidation"/>
    <property type="evidence" value="ECO:0007669"/>
    <property type="project" value="TreeGrafter"/>
</dbReference>
<dbReference type="Gene3D" id="3.90.226.10">
    <property type="entry name" value="2-enoyl-CoA Hydratase, Chain A, domain 1"/>
    <property type="match status" value="1"/>
</dbReference>
<dbReference type="Pfam" id="PF00378">
    <property type="entry name" value="ECH_1"/>
    <property type="match status" value="1"/>
</dbReference>
<proteinExistence type="inferred from homology"/>
<dbReference type="SUPFAM" id="SSF52096">
    <property type="entry name" value="ClpP/crotonase"/>
    <property type="match status" value="1"/>
</dbReference>
<organism evidence="3">
    <name type="scientific">Menopon gallinae</name>
    <name type="common">poultry shaft louse</name>
    <dbReference type="NCBI Taxonomy" id="328185"/>
    <lineage>
        <taxon>Eukaryota</taxon>
        <taxon>Metazoa</taxon>
        <taxon>Ecdysozoa</taxon>
        <taxon>Arthropoda</taxon>
        <taxon>Hexapoda</taxon>
        <taxon>Insecta</taxon>
        <taxon>Pterygota</taxon>
        <taxon>Neoptera</taxon>
        <taxon>Paraneoptera</taxon>
        <taxon>Psocodea</taxon>
        <taxon>Troctomorpha</taxon>
        <taxon>Phthiraptera</taxon>
        <taxon>Amblycera</taxon>
        <taxon>Menoponidae</taxon>
        <taxon>Menopon</taxon>
    </lineage>
</organism>
<evidence type="ECO:0000313" key="3">
    <source>
        <dbReference type="EMBL" id="KAL0279278.1"/>
    </source>
</evidence>
<dbReference type="PROSITE" id="PS00166">
    <property type="entry name" value="ENOYL_COA_HYDRATASE"/>
    <property type="match status" value="1"/>
</dbReference>
<dbReference type="GO" id="GO:0005739">
    <property type="term" value="C:mitochondrion"/>
    <property type="evidence" value="ECO:0007669"/>
    <property type="project" value="TreeGrafter"/>
</dbReference>
<dbReference type="PANTHER" id="PTHR11941">
    <property type="entry name" value="ENOYL-COA HYDRATASE-RELATED"/>
    <property type="match status" value="1"/>
</dbReference>
<dbReference type="EMBL" id="JARGDH010000001">
    <property type="protein sequence ID" value="KAL0279278.1"/>
    <property type="molecule type" value="Genomic_DNA"/>
</dbReference>
<protein>
    <recommendedName>
        <fullName evidence="4">Methylglutaconyl-CoA hydratase</fullName>
    </recommendedName>
</protein>
<evidence type="ECO:0008006" key="4">
    <source>
        <dbReference type="Google" id="ProtNLM"/>
    </source>
</evidence>
<name>A0AAW2IC01_9NEOP</name>
<dbReference type="InterPro" id="IPR001753">
    <property type="entry name" value="Enoyl-CoA_hydra/iso"/>
</dbReference>
<dbReference type="AlphaFoldDB" id="A0AAW2IC01"/>
<dbReference type="InterPro" id="IPR029045">
    <property type="entry name" value="ClpP/crotonase-like_dom_sf"/>
</dbReference>
<dbReference type="GO" id="GO:0003824">
    <property type="term" value="F:catalytic activity"/>
    <property type="evidence" value="ECO:0007669"/>
    <property type="project" value="InterPro"/>
</dbReference>
<dbReference type="PANTHER" id="PTHR11941:SF171">
    <property type="entry name" value="SD19268P"/>
    <property type="match status" value="1"/>
</dbReference>
<sequence length="191" mass="20495">MFVRRALKFTSRNWVRNCSKSAEEQLKIEYLTGENSGIVEFGLNRQSGKNSLSKSLLKSLTDALDSVSYDKNARVLVIRSLVSGIFCPGADLKERATLTPPEVKQFVNGLRSMMTSIENLGVPVIAAMDGAALGGGLELALACDVRTATTTTKLGLVETRLAIIPGAGGTQRLPRLIGPAKAKELFSQPKS</sequence>
<evidence type="ECO:0000256" key="2">
    <source>
        <dbReference type="RuleBase" id="RU003707"/>
    </source>
</evidence>
<gene>
    <name evidence="3" type="ORF">PYX00_000873</name>
</gene>
<comment type="similarity">
    <text evidence="1 2">Belongs to the enoyl-CoA hydratase/isomerase family.</text>
</comment>
<dbReference type="CDD" id="cd06558">
    <property type="entry name" value="crotonase-like"/>
    <property type="match status" value="1"/>
</dbReference>
<accession>A0AAW2IC01</accession>
<dbReference type="InterPro" id="IPR018376">
    <property type="entry name" value="Enoyl-CoA_hyd/isom_CS"/>
</dbReference>
<reference evidence="3" key="1">
    <citation type="journal article" date="2024" name="Gigascience">
        <title>Chromosome-level genome of the poultry shaft louse Menopon gallinae provides insight into the host-switching and adaptive evolution of parasitic lice.</title>
        <authorList>
            <person name="Xu Y."/>
            <person name="Ma L."/>
            <person name="Liu S."/>
            <person name="Liang Y."/>
            <person name="Liu Q."/>
            <person name="He Z."/>
            <person name="Tian L."/>
            <person name="Duan Y."/>
            <person name="Cai W."/>
            <person name="Li H."/>
            <person name="Song F."/>
        </authorList>
    </citation>
    <scope>NUCLEOTIDE SEQUENCE</scope>
    <source>
        <strain evidence="3">Cailab_2023a</strain>
    </source>
</reference>